<evidence type="ECO:0000313" key="3">
    <source>
        <dbReference type="Proteomes" id="UP000825701"/>
    </source>
</evidence>
<keyword evidence="3" id="KW-1185">Reference proteome</keyword>
<dbReference type="AlphaFoldDB" id="A0A9E6RB26"/>
<feature type="chain" id="PRO_5038386513" evidence="1">
    <location>
        <begin position="26"/>
        <end position="155"/>
    </location>
</feature>
<organism evidence="2 3">
    <name type="scientific">Chenggangzhangella methanolivorans</name>
    <dbReference type="NCBI Taxonomy" id="1437009"/>
    <lineage>
        <taxon>Bacteria</taxon>
        <taxon>Pseudomonadati</taxon>
        <taxon>Pseudomonadota</taxon>
        <taxon>Alphaproteobacteria</taxon>
        <taxon>Hyphomicrobiales</taxon>
        <taxon>Methylopilaceae</taxon>
        <taxon>Chenggangzhangella</taxon>
    </lineage>
</organism>
<evidence type="ECO:0000256" key="1">
    <source>
        <dbReference type="SAM" id="SignalP"/>
    </source>
</evidence>
<dbReference type="KEGG" id="cmet:K6K41_04725"/>
<accession>A0A9E6RB26</accession>
<dbReference type="EMBL" id="CP081869">
    <property type="protein sequence ID" value="QZO00927.1"/>
    <property type="molecule type" value="Genomic_DNA"/>
</dbReference>
<protein>
    <submittedName>
        <fullName evidence="2">Uncharacterized protein</fullName>
    </submittedName>
</protein>
<feature type="signal peptide" evidence="1">
    <location>
        <begin position="1"/>
        <end position="25"/>
    </location>
</feature>
<keyword evidence="1" id="KW-0732">Signal</keyword>
<dbReference type="Proteomes" id="UP000825701">
    <property type="component" value="Chromosome"/>
</dbReference>
<dbReference type="RefSeq" id="WP_261404135.1">
    <property type="nucleotide sequence ID" value="NZ_CP081869.1"/>
</dbReference>
<reference evidence="2" key="1">
    <citation type="submission" date="2021-08" db="EMBL/GenBank/DDBJ databases">
        <authorList>
            <person name="Zhang H."/>
            <person name="Xu M."/>
            <person name="Yu Z."/>
            <person name="Yang L."/>
            <person name="Cai Y."/>
        </authorList>
    </citation>
    <scope>NUCLEOTIDE SEQUENCE</scope>
    <source>
        <strain evidence="2">CHL1</strain>
    </source>
</reference>
<evidence type="ECO:0000313" key="2">
    <source>
        <dbReference type="EMBL" id="QZO00927.1"/>
    </source>
</evidence>
<sequence>MISRRAATVRIAAAATLAFPATKLAAAPAPIPVLEGAVSAKNAQGVFERVAGFSDKIIGLKATLDPAAGLVADRLPDEALVVFLSSTATGRSDAQKYQLSFAGGFVEGRGFVRLNGFFLVKYAGMGQGILAYQLEPVKESEVLLSGARLKTVRLR</sequence>
<name>A0A9E6RB26_9HYPH</name>
<proteinExistence type="predicted"/>
<gene>
    <name evidence="2" type="ORF">K6K41_04725</name>
</gene>